<evidence type="ECO:0000256" key="3">
    <source>
        <dbReference type="ARBA" id="ARBA00022777"/>
    </source>
</evidence>
<dbReference type="PROSITE" id="PS00107">
    <property type="entry name" value="PROTEIN_KINASE_ATP"/>
    <property type="match status" value="1"/>
</dbReference>
<evidence type="ECO:0000256" key="1">
    <source>
        <dbReference type="ARBA" id="ARBA00022679"/>
    </source>
</evidence>
<feature type="compositionally biased region" description="Low complexity" evidence="6">
    <location>
        <begin position="449"/>
        <end position="460"/>
    </location>
</feature>
<feature type="binding site" evidence="5">
    <location>
        <position position="45"/>
    </location>
    <ligand>
        <name>ATP</name>
        <dbReference type="ChEBI" id="CHEBI:30616"/>
    </ligand>
</feature>
<dbReference type="Gene3D" id="3.30.200.20">
    <property type="entry name" value="Phosphorylase Kinase, domain 1"/>
    <property type="match status" value="1"/>
</dbReference>
<evidence type="ECO:0000256" key="6">
    <source>
        <dbReference type="SAM" id="MobiDB-lite"/>
    </source>
</evidence>
<evidence type="ECO:0000259" key="8">
    <source>
        <dbReference type="PROSITE" id="PS50011"/>
    </source>
</evidence>
<dbReference type="SUPFAM" id="SSF56112">
    <property type="entry name" value="Protein kinase-like (PK-like)"/>
    <property type="match status" value="1"/>
</dbReference>
<proteinExistence type="predicted"/>
<keyword evidence="7" id="KW-0812">Transmembrane</keyword>
<protein>
    <recommendedName>
        <fullName evidence="8">Protein kinase domain-containing protein</fullName>
    </recommendedName>
</protein>
<dbReference type="AlphaFoldDB" id="A0A4P2QR15"/>
<evidence type="ECO:0000256" key="4">
    <source>
        <dbReference type="ARBA" id="ARBA00022840"/>
    </source>
</evidence>
<evidence type="ECO:0000256" key="7">
    <source>
        <dbReference type="SAM" id="Phobius"/>
    </source>
</evidence>
<keyword evidence="3" id="KW-0418">Kinase</keyword>
<dbReference type="Proteomes" id="UP000295497">
    <property type="component" value="Chromosome"/>
</dbReference>
<reference evidence="9 10" key="1">
    <citation type="submission" date="2015-09" db="EMBL/GenBank/DDBJ databases">
        <title>Sorangium comparison.</title>
        <authorList>
            <person name="Zaburannyi N."/>
            <person name="Bunk B."/>
            <person name="Overmann J."/>
            <person name="Mueller R."/>
        </authorList>
    </citation>
    <scope>NUCLEOTIDE SEQUENCE [LARGE SCALE GENOMIC DNA]</scope>
    <source>
        <strain evidence="9 10">So ce836</strain>
    </source>
</reference>
<dbReference type="InterPro" id="IPR011009">
    <property type="entry name" value="Kinase-like_dom_sf"/>
</dbReference>
<dbReference type="InterPro" id="IPR017441">
    <property type="entry name" value="Protein_kinase_ATP_BS"/>
</dbReference>
<evidence type="ECO:0000256" key="2">
    <source>
        <dbReference type="ARBA" id="ARBA00022741"/>
    </source>
</evidence>
<dbReference type="GO" id="GO:0005524">
    <property type="term" value="F:ATP binding"/>
    <property type="evidence" value="ECO:0007669"/>
    <property type="project" value="UniProtKB-UniRule"/>
</dbReference>
<sequence>MSAGPELIGRTIAGRFLVTGFIGEGAMAAVYRGVQDAEPRDVAIKIMHPQLLGDETFVTRFYREAKAASRLHHPNTVQILDSGVEGHLPYIVMELVSGQDLFELLLAERRLSEARAARILIGIADALDAAHARGIVHRDLKPENVMILRDPSDPSVERVKVLDFGIAKMVEGGTRAGDDGPNSAPISVWGSVTTVGVVVGTPAYMSPEQCRGDVIDGRSDVYACGVLLFLLVTGRLPFPPTAVVWEVAMDHIRKRPPPPSLFLPQIHPALEAIILTALAKMPGQRQQSARELREELERLLPHLSDALLPAATASALEDAPTVESAVPVSIRSTMTAAPPLRDVDPPPPAQRGEMLAKAMFREGALTEGPASSAISSRAAALPAAGALRHDPLAGPTSEDFSRTLPQARLSSPSSDPPSSDLVIHDRKDFAPLFSAAGARAPSPRHEAPRGAGPAGAAALPRHPARPAAEQVIEITPPPVHRDRRPPQRPTDLWMVRLVVPLALVIGLALGVLAFFLSR</sequence>
<keyword evidence="7" id="KW-1133">Transmembrane helix</keyword>
<dbReference type="CDD" id="cd14014">
    <property type="entry name" value="STKc_PknB_like"/>
    <property type="match status" value="1"/>
</dbReference>
<dbReference type="PROSITE" id="PS50011">
    <property type="entry name" value="PROTEIN_KINASE_DOM"/>
    <property type="match status" value="1"/>
</dbReference>
<evidence type="ECO:0000256" key="5">
    <source>
        <dbReference type="PROSITE-ProRule" id="PRU10141"/>
    </source>
</evidence>
<dbReference type="Gene3D" id="1.10.510.10">
    <property type="entry name" value="Transferase(Phosphotransferase) domain 1"/>
    <property type="match status" value="1"/>
</dbReference>
<dbReference type="PANTHER" id="PTHR43289:SF6">
    <property type="entry name" value="SERINE_THREONINE-PROTEIN KINASE NEKL-3"/>
    <property type="match status" value="1"/>
</dbReference>
<organism evidence="9 10">
    <name type="scientific">Sorangium cellulosum</name>
    <name type="common">Polyangium cellulosum</name>
    <dbReference type="NCBI Taxonomy" id="56"/>
    <lineage>
        <taxon>Bacteria</taxon>
        <taxon>Pseudomonadati</taxon>
        <taxon>Myxococcota</taxon>
        <taxon>Polyangia</taxon>
        <taxon>Polyangiales</taxon>
        <taxon>Polyangiaceae</taxon>
        <taxon>Sorangium</taxon>
    </lineage>
</organism>
<gene>
    <name evidence="9" type="ORF">SOCE836_045960</name>
</gene>
<feature type="transmembrane region" description="Helical" evidence="7">
    <location>
        <begin position="493"/>
        <end position="516"/>
    </location>
</feature>
<feature type="region of interest" description="Disordered" evidence="6">
    <location>
        <begin position="437"/>
        <end position="460"/>
    </location>
</feature>
<feature type="domain" description="Protein kinase" evidence="8">
    <location>
        <begin position="16"/>
        <end position="300"/>
    </location>
</feature>
<evidence type="ECO:0000313" key="9">
    <source>
        <dbReference type="EMBL" id="AUX32456.1"/>
    </source>
</evidence>
<dbReference type="PANTHER" id="PTHR43289">
    <property type="entry name" value="MITOGEN-ACTIVATED PROTEIN KINASE KINASE KINASE 20-RELATED"/>
    <property type="match status" value="1"/>
</dbReference>
<dbReference type="InterPro" id="IPR008271">
    <property type="entry name" value="Ser/Thr_kinase_AS"/>
</dbReference>
<dbReference type="PROSITE" id="PS00108">
    <property type="entry name" value="PROTEIN_KINASE_ST"/>
    <property type="match status" value="1"/>
</dbReference>
<evidence type="ECO:0000313" key="10">
    <source>
        <dbReference type="Proteomes" id="UP000295497"/>
    </source>
</evidence>
<keyword evidence="2 5" id="KW-0547">Nucleotide-binding</keyword>
<keyword evidence="4 5" id="KW-0067">ATP-binding</keyword>
<dbReference type="EMBL" id="CP012672">
    <property type="protein sequence ID" value="AUX32456.1"/>
    <property type="molecule type" value="Genomic_DNA"/>
</dbReference>
<keyword evidence="7" id="KW-0472">Membrane</keyword>
<dbReference type="Pfam" id="PF00069">
    <property type="entry name" value="Pkinase"/>
    <property type="match status" value="1"/>
</dbReference>
<dbReference type="GO" id="GO:0004674">
    <property type="term" value="F:protein serine/threonine kinase activity"/>
    <property type="evidence" value="ECO:0007669"/>
    <property type="project" value="TreeGrafter"/>
</dbReference>
<name>A0A4P2QR15_SORCE</name>
<accession>A0A4P2QR15</accession>
<dbReference type="SMART" id="SM00220">
    <property type="entry name" value="S_TKc"/>
    <property type="match status" value="1"/>
</dbReference>
<dbReference type="RefSeq" id="WP_129576040.1">
    <property type="nucleotide sequence ID" value="NZ_CP012672.1"/>
</dbReference>
<dbReference type="InterPro" id="IPR000719">
    <property type="entry name" value="Prot_kinase_dom"/>
</dbReference>
<keyword evidence="1" id="KW-0808">Transferase</keyword>